<evidence type="ECO:0000313" key="3">
    <source>
        <dbReference type="Proteomes" id="UP000199700"/>
    </source>
</evidence>
<keyword evidence="1" id="KW-0472">Membrane</keyword>
<dbReference type="AlphaFoldDB" id="A0A1H1SSP2"/>
<evidence type="ECO:0000313" key="2">
    <source>
        <dbReference type="EMBL" id="SDS50756.1"/>
    </source>
</evidence>
<sequence length="75" mass="7980">MIDSPQRSRLSTAILLISASAVLGTVALVFGAAVVVGLTVQLLVFALRLGVPILLPYLLALRICLALLRRFHGNL</sequence>
<proteinExistence type="predicted"/>
<evidence type="ECO:0000256" key="1">
    <source>
        <dbReference type="SAM" id="Phobius"/>
    </source>
</evidence>
<keyword evidence="3" id="KW-1185">Reference proteome</keyword>
<accession>A0A1H1SSP2</accession>
<keyword evidence="1" id="KW-1133">Transmembrane helix</keyword>
<keyword evidence="1" id="KW-0812">Transmembrane</keyword>
<reference evidence="2" key="1">
    <citation type="submission" date="2016-10" db="EMBL/GenBank/DDBJ databases">
        <authorList>
            <person name="Varghese N."/>
            <person name="Submissions S."/>
        </authorList>
    </citation>
    <scope>NUCLEOTIDE SEQUENCE [LARGE SCALE GENOMIC DNA]</scope>
    <source>
        <strain evidence="2">DSM 22082</strain>
    </source>
</reference>
<dbReference type="Proteomes" id="UP000199700">
    <property type="component" value="Chromosome"/>
</dbReference>
<feature type="transmembrane region" description="Helical" evidence="1">
    <location>
        <begin position="42"/>
        <end position="68"/>
    </location>
</feature>
<dbReference type="RefSeq" id="WP_092105534.1">
    <property type="nucleotide sequence ID" value="NZ_LT629739.1"/>
</dbReference>
<protein>
    <submittedName>
        <fullName evidence="2">Uncharacterized protein</fullName>
    </submittedName>
</protein>
<name>A0A1H1SSP2_BRESA</name>
<dbReference type="EMBL" id="LT629739">
    <property type="protein sequence ID" value="SDS50756.1"/>
    <property type="molecule type" value="Genomic_DNA"/>
</dbReference>
<gene>
    <name evidence="2" type="ORF">SAMN04489751_2174</name>
</gene>
<feature type="transmembrane region" description="Helical" evidence="1">
    <location>
        <begin position="12"/>
        <end position="36"/>
    </location>
</feature>
<organism evidence="2 3">
    <name type="scientific">Brevibacterium sandarakinum</name>
    <dbReference type="NCBI Taxonomy" id="629680"/>
    <lineage>
        <taxon>Bacteria</taxon>
        <taxon>Bacillati</taxon>
        <taxon>Actinomycetota</taxon>
        <taxon>Actinomycetes</taxon>
        <taxon>Micrococcales</taxon>
        <taxon>Brevibacteriaceae</taxon>
        <taxon>Brevibacterium</taxon>
    </lineage>
</organism>